<dbReference type="Gene3D" id="6.10.250.660">
    <property type="match status" value="1"/>
</dbReference>
<proteinExistence type="predicted"/>
<dbReference type="RefSeq" id="WP_013421918.1">
    <property type="nucleotide sequence ID" value="NC_014666.1"/>
</dbReference>
<dbReference type="InterPro" id="IPR019933">
    <property type="entry name" value="DivIVA_domain"/>
</dbReference>
<organism evidence="2 3">
    <name type="scientific">Pseudofrankia inefficax (strain DSM 45817 / CECT 9037 / DDB 130130 / EuI1c)</name>
    <name type="common">Frankia inefficax</name>
    <dbReference type="NCBI Taxonomy" id="298654"/>
    <lineage>
        <taxon>Bacteria</taxon>
        <taxon>Bacillati</taxon>
        <taxon>Actinomycetota</taxon>
        <taxon>Actinomycetes</taxon>
        <taxon>Frankiales</taxon>
        <taxon>Frankiaceae</taxon>
        <taxon>Pseudofrankia</taxon>
    </lineage>
</organism>
<dbReference type="AlphaFoldDB" id="E3ITN9"/>
<dbReference type="eggNOG" id="ENOG5033AAR">
    <property type="taxonomic scope" value="Bacteria"/>
</dbReference>
<accession>E3ITN9</accession>
<protein>
    <submittedName>
        <fullName evidence="2">DivIVA domain protein</fullName>
    </submittedName>
</protein>
<feature type="region of interest" description="Disordered" evidence="1">
    <location>
        <begin position="104"/>
        <end position="136"/>
    </location>
</feature>
<evidence type="ECO:0000313" key="3">
    <source>
        <dbReference type="Proteomes" id="UP000002484"/>
    </source>
</evidence>
<feature type="compositionally biased region" description="Low complexity" evidence="1">
    <location>
        <begin position="114"/>
        <end position="127"/>
    </location>
</feature>
<keyword evidence="3" id="KW-1185">Reference proteome</keyword>
<dbReference type="Proteomes" id="UP000002484">
    <property type="component" value="Chromosome"/>
</dbReference>
<evidence type="ECO:0000256" key="1">
    <source>
        <dbReference type="SAM" id="MobiDB-lite"/>
    </source>
</evidence>
<evidence type="ECO:0000313" key="2">
    <source>
        <dbReference type="EMBL" id="ADP78796.1"/>
    </source>
</evidence>
<reference evidence="2 3" key="1">
    <citation type="submission" date="2010-10" db="EMBL/GenBank/DDBJ databases">
        <title>Complete sequence of Frankia sp. EuI1c.</title>
        <authorList>
            <consortium name="US DOE Joint Genome Institute"/>
            <person name="Lucas S."/>
            <person name="Copeland A."/>
            <person name="Lapidus A."/>
            <person name="Cheng J.-F."/>
            <person name="Bruce D."/>
            <person name="Goodwin L."/>
            <person name="Pitluck S."/>
            <person name="Chertkov O."/>
            <person name="Detter J.C."/>
            <person name="Han C."/>
            <person name="Tapia R."/>
            <person name="Land M."/>
            <person name="Hauser L."/>
            <person name="Jeffries C."/>
            <person name="Kyrpides N."/>
            <person name="Ivanova N."/>
            <person name="Mikhailova N."/>
            <person name="Beauchemin N."/>
            <person name="Sen A."/>
            <person name="Sur S.A."/>
            <person name="Gtari M."/>
            <person name="Wall L."/>
            <person name="Tisa L."/>
            <person name="Woyke T."/>
        </authorList>
    </citation>
    <scope>NUCLEOTIDE SEQUENCE [LARGE SCALE GENOMIC DNA]</scope>
    <source>
        <strain evidence="3">DSM 45817 / CECT 9037 / EuI1c</strain>
    </source>
</reference>
<gene>
    <name evidence="2" type="ordered locus">FraEuI1c_0718</name>
</gene>
<dbReference type="STRING" id="298654.FraEuI1c_0718"/>
<sequence precursor="true">MVLAIEILVVAALVFVVAALAVGWFDRMAPAPPDAAPTGLPAAGPVGAREVGGVRLNLAFRGYRMAEVDALLARLAGELAWRDEELARRDDELVRLATFAHADATQGPAGGAEGATPGASPGTPTDGHTQWTGLDG</sequence>
<dbReference type="KEGG" id="fri:FraEuI1c_0718"/>
<dbReference type="HOGENOM" id="CLU_128227_1_1_11"/>
<dbReference type="InParanoid" id="E3ITN9"/>
<name>E3ITN9_PSEI1</name>
<dbReference type="NCBIfam" id="TIGR03544">
    <property type="entry name" value="DivI1A_domain"/>
    <property type="match status" value="1"/>
</dbReference>
<dbReference type="EMBL" id="CP002299">
    <property type="protein sequence ID" value="ADP78796.1"/>
    <property type="molecule type" value="Genomic_DNA"/>
</dbReference>